<dbReference type="InterPro" id="IPR045851">
    <property type="entry name" value="AMP-bd_C_sf"/>
</dbReference>
<dbReference type="EMBL" id="JAATLI010000013">
    <property type="protein sequence ID" value="NJC19883.1"/>
    <property type="molecule type" value="Genomic_DNA"/>
</dbReference>
<dbReference type="SUPFAM" id="SSF56801">
    <property type="entry name" value="Acetyl-CoA synthetase-like"/>
    <property type="match status" value="1"/>
</dbReference>
<dbReference type="Pfam" id="PF00501">
    <property type="entry name" value="AMP-binding"/>
    <property type="match status" value="1"/>
</dbReference>
<accession>A0A7X5YGD1</accession>
<dbReference type="Gene3D" id="3.40.50.12780">
    <property type="entry name" value="N-terminal domain of ligase-like"/>
    <property type="match status" value="1"/>
</dbReference>
<evidence type="ECO:0000313" key="4">
    <source>
        <dbReference type="EMBL" id="NJC19883.1"/>
    </source>
</evidence>
<dbReference type="PROSITE" id="PS00455">
    <property type="entry name" value="AMP_BINDING"/>
    <property type="match status" value="1"/>
</dbReference>
<dbReference type="AlphaFoldDB" id="A0A7X5YGD1"/>
<evidence type="ECO:0000259" key="3">
    <source>
        <dbReference type="Pfam" id="PF00501"/>
    </source>
</evidence>
<evidence type="ECO:0000313" key="5">
    <source>
        <dbReference type="Proteomes" id="UP000576368"/>
    </source>
</evidence>
<comment type="caution">
    <text evidence="4">The sequence shown here is derived from an EMBL/GenBank/DDBJ whole genome shotgun (WGS) entry which is preliminary data.</text>
</comment>
<dbReference type="RefSeq" id="WP_209279554.1">
    <property type="nucleotide sequence ID" value="NZ_BMPA01000012.1"/>
</dbReference>
<gene>
    <name evidence="4" type="ORF">GGR15_003521</name>
</gene>
<keyword evidence="1" id="KW-0596">Phosphopantetheine</keyword>
<evidence type="ECO:0000256" key="1">
    <source>
        <dbReference type="ARBA" id="ARBA00022450"/>
    </source>
</evidence>
<organism evidence="4 5">
    <name type="scientific">Butyricimonas paravirosa</name>
    <dbReference type="NCBI Taxonomy" id="1472417"/>
    <lineage>
        <taxon>Bacteria</taxon>
        <taxon>Pseudomonadati</taxon>
        <taxon>Bacteroidota</taxon>
        <taxon>Bacteroidia</taxon>
        <taxon>Bacteroidales</taxon>
        <taxon>Odoribacteraceae</taxon>
        <taxon>Butyricimonas</taxon>
    </lineage>
</organism>
<dbReference type="GeneID" id="86892781"/>
<keyword evidence="2" id="KW-0597">Phosphoprotein</keyword>
<sequence length="511" mass="58890">MIKINLIEYFETTLRECAGKTAVWDKEREITFDSLGKYSKSLAWEIVQNENAIKRPIAVYLNKSIESVYADLGIVYSGNFYMNLDVKTPVERIKNILELVQPVAIITNNQFEKNIKDVVPDGISLINLDLIDWEQLSWNDDELKSRLLLLIDTDPLCIINTSGSTGTPKGVVLNHRSFFDFTEWALEEFKFTGNDVIGSLSPLVFDIYSFELCLLMSKGCSMVLIPDNLSAFPVTILKLLQEKKVSFIFWVPTIMVNIANMDLLSQMSLPDLKLCWFAGEVFPTKQFNYWHHKLPNVEFANLYGPIEITLDCTYFKVERELRDEEPIPIGFPCRNTNILILDENDRQVIVKNVEGELCVRGTSLAMGYYNNPEKTAAAFVQNPLNKSYPEIIYRTGDIVFINERGEIVFKGRRDSLVKHLGYRIELGEIEHVIINKLKLVKNGCVVYNFAKKEITLFYEAEKEMTASEFRVAIGRELPKYMIPVVYHYLPELQRNTNGKIDRLFYNRQINN</sequence>
<dbReference type="Proteomes" id="UP000576368">
    <property type="component" value="Unassembled WGS sequence"/>
</dbReference>
<dbReference type="InterPro" id="IPR000873">
    <property type="entry name" value="AMP-dep_synth/lig_dom"/>
</dbReference>
<dbReference type="InterPro" id="IPR042099">
    <property type="entry name" value="ANL_N_sf"/>
</dbReference>
<proteinExistence type="predicted"/>
<dbReference type="InterPro" id="IPR020845">
    <property type="entry name" value="AMP-binding_CS"/>
</dbReference>
<protein>
    <submittedName>
        <fullName evidence="4">Amino acid adenylation domain-containing protein</fullName>
    </submittedName>
</protein>
<dbReference type="PANTHER" id="PTHR44845:SF6">
    <property type="entry name" value="BETA-ALANINE-ACTIVATING ENZYME"/>
    <property type="match status" value="1"/>
</dbReference>
<dbReference type="PANTHER" id="PTHR44845">
    <property type="entry name" value="CARRIER DOMAIN-CONTAINING PROTEIN"/>
    <property type="match status" value="1"/>
</dbReference>
<reference evidence="4 5" key="1">
    <citation type="submission" date="2020-03" db="EMBL/GenBank/DDBJ databases">
        <title>Genomic Encyclopedia of Type Strains, Phase IV (KMG-IV): sequencing the most valuable type-strain genomes for metagenomic binning, comparative biology and taxonomic classification.</title>
        <authorList>
            <person name="Goeker M."/>
        </authorList>
    </citation>
    <scope>NUCLEOTIDE SEQUENCE [LARGE SCALE GENOMIC DNA]</scope>
    <source>
        <strain evidence="4 5">DSM 105722</strain>
    </source>
</reference>
<dbReference type="Gene3D" id="3.30.300.30">
    <property type="match status" value="1"/>
</dbReference>
<feature type="domain" description="AMP-dependent synthetase/ligase" evidence="3">
    <location>
        <begin position="10"/>
        <end position="369"/>
    </location>
</feature>
<evidence type="ECO:0000256" key="2">
    <source>
        <dbReference type="ARBA" id="ARBA00022553"/>
    </source>
</evidence>
<name>A0A7X5YGD1_9BACT</name>